<evidence type="ECO:0000313" key="8">
    <source>
        <dbReference type="Proteomes" id="UP000320593"/>
    </source>
</evidence>
<dbReference type="Proteomes" id="UP000320593">
    <property type="component" value="Unassembled WGS sequence"/>
</dbReference>
<dbReference type="PANTHER" id="PTHR43734:SF7">
    <property type="entry name" value="4,4'-DIAPONEUROSPORENE OXYGENASE"/>
    <property type="match status" value="1"/>
</dbReference>
<dbReference type="GO" id="GO:0016117">
    <property type="term" value="P:carotenoid biosynthetic process"/>
    <property type="evidence" value="ECO:0007669"/>
    <property type="project" value="UniProtKB-KW"/>
</dbReference>
<dbReference type="RefSeq" id="WP_341873632.1">
    <property type="nucleotide sequence ID" value="NZ_SMLY01000083.1"/>
</dbReference>
<sequence>MMLEKPVVVVGAGFGGLAAAIHLASAGERVLLLERQAYPGGKARQVPVGGARINGGPTVLTMRWVFDDLLQKAGDTLERAAQVQAADLLARHVWNAGGYLDLFEEPSKSAAAIESFSDVENAEGYLRFCADSADVFERLKTTFIDAQRPGPFELTRRMGFGDLSGNLKLRPFSTLWKALGDYFPDKRLRQLFGRYATYCGSSPFEAPATLMLVAHVEQCGGWRLPGGMSSLAVALVRAAQKLGVTFQFETEIDRIDIAGGRVQAVRLAGGDQIDASSIVFNGDVSALPALLRPDNSARSFSPLTQQERSLSAVTFAMNGKPTDFPLAYHTVFFASDYQDEFDAVFRRGTMSPGGTVYVCAQDRLDDQAPAGAGKERLLCLVNAPAAGDRNLPDQQEVASCLKTSIELMERCGLNLDPDPADLVTTGPTDFHRLFPASGGALYGPKTHGWMGAFNRAANRTEIPGLYLAGGSVHPGPGVPMAALSGKLAAECLVLDRGSMRRFRRGGIFGGMSTA</sequence>
<dbReference type="Pfam" id="PF01593">
    <property type="entry name" value="Amino_oxidase"/>
    <property type="match status" value="1"/>
</dbReference>
<organism evidence="7 8">
    <name type="scientific">Roseibium hamelinense</name>
    <dbReference type="NCBI Taxonomy" id="150831"/>
    <lineage>
        <taxon>Bacteria</taxon>
        <taxon>Pseudomonadati</taxon>
        <taxon>Pseudomonadota</taxon>
        <taxon>Alphaproteobacteria</taxon>
        <taxon>Hyphomicrobiales</taxon>
        <taxon>Stappiaceae</taxon>
        <taxon>Roseibium</taxon>
    </lineage>
</organism>
<accession>A0A562SYC0</accession>
<name>A0A562SYC0_9HYPH</name>
<dbReference type="GO" id="GO:0016491">
    <property type="term" value="F:oxidoreductase activity"/>
    <property type="evidence" value="ECO:0007669"/>
    <property type="project" value="UniProtKB-KW"/>
</dbReference>
<dbReference type="InterPro" id="IPR014105">
    <property type="entry name" value="Carotenoid/retinoid_OxRdtase"/>
</dbReference>
<evidence type="ECO:0000259" key="6">
    <source>
        <dbReference type="Pfam" id="PF01593"/>
    </source>
</evidence>
<feature type="domain" description="Amine oxidase" evidence="6">
    <location>
        <begin position="15"/>
        <end position="492"/>
    </location>
</feature>
<keyword evidence="4 5" id="KW-0560">Oxidoreductase</keyword>
<comment type="similarity">
    <text evidence="2 5">Belongs to the carotenoid/retinoid oxidoreductase family.</text>
</comment>
<dbReference type="NCBIfam" id="TIGR02734">
    <property type="entry name" value="crtI_fam"/>
    <property type="match status" value="1"/>
</dbReference>
<comment type="pathway">
    <text evidence="1 5">Carotenoid biosynthesis.</text>
</comment>
<evidence type="ECO:0000256" key="4">
    <source>
        <dbReference type="ARBA" id="ARBA00023002"/>
    </source>
</evidence>
<evidence type="ECO:0000256" key="1">
    <source>
        <dbReference type="ARBA" id="ARBA00004829"/>
    </source>
</evidence>
<evidence type="ECO:0000256" key="5">
    <source>
        <dbReference type="RuleBase" id="RU362075"/>
    </source>
</evidence>
<protein>
    <submittedName>
        <fullName evidence="7">1-hydroxycarotenoid 3,4-desaturase</fullName>
    </submittedName>
</protein>
<evidence type="ECO:0000313" key="7">
    <source>
        <dbReference type="EMBL" id="TWI85968.1"/>
    </source>
</evidence>
<dbReference type="InterPro" id="IPR054841">
    <property type="entry name" value="carotdesatCrtD"/>
</dbReference>
<gene>
    <name evidence="7" type="ORF">JM93_02675</name>
</gene>
<comment type="caution">
    <text evidence="7">The sequence shown here is derived from an EMBL/GenBank/DDBJ whole genome shotgun (WGS) entry which is preliminary data.</text>
</comment>
<dbReference type="Gene3D" id="3.50.50.60">
    <property type="entry name" value="FAD/NAD(P)-binding domain"/>
    <property type="match status" value="2"/>
</dbReference>
<dbReference type="NCBIfam" id="NF045637">
    <property type="entry name" value="carotdesatCrtDProt"/>
    <property type="match status" value="1"/>
</dbReference>
<evidence type="ECO:0000256" key="2">
    <source>
        <dbReference type="ARBA" id="ARBA00006046"/>
    </source>
</evidence>
<dbReference type="InterPro" id="IPR002937">
    <property type="entry name" value="Amino_oxidase"/>
</dbReference>
<dbReference type="SUPFAM" id="SSF51905">
    <property type="entry name" value="FAD/NAD(P)-binding domain"/>
    <property type="match status" value="1"/>
</dbReference>
<dbReference type="EMBL" id="VLLF01000006">
    <property type="protein sequence ID" value="TWI85968.1"/>
    <property type="molecule type" value="Genomic_DNA"/>
</dbReference>
<dbReference type="AlphaFoldDB" id="A0A562SYC0"/>
<keyword evidence="8" id="KW-1185">Reference proteome</keyword>
<proteinExistence type="inferred from homology"/>
<dbReference type="InterPro" id="IPR036188">
    <property type="entry name" value="FAD/NAD-bd_sf"/>
</dbReference>
<dbReference type="PANTHER" id="PTHR43734">
    <property type="entry name" value="PHYTOENE DESATURASE"/>
    <property type="match status" value="1"/>
</dbReference>
<keyword evidence="3 5" id="KW-0125">Carotenoid biosynthesis</keyword>
<reference evidence="7 8" key="1">
    <citation type="submission" date="2019-07" db="EMBL/GenBank/DDBJ databases">
        <title>Genomic Encyclopedia of Archaeal and Bacterial Type Strains, Phase II (KMG-II): from individual species to whole genera.</title>
        <authorList>
            <person name="Goeker M."/>
        </authorList>
    </citation>
    <scope>NUCLEOTIDE SEQUENCE [LARGE SCALE GENOMIC DNA]</scope>
    <source>
        <strain evidence="7 8">ATCC BAA-252</strain>
    </source>
</reference>
<evidence type="ECO:0000256" key="3">
    <source>
        <dbReference type="ARBA" id="ARBA00022746"/>
    </source>
</evidence>